<keyword evidence="1" id="KW-0472">Membrane</keyword>
<feature type="transmembrane region" description="Helical" evidence="1">
    <location>
        <begin position="30"/>
        <end position="52"/>
    </location>
</feature>
<comment type="caution">
    <text evidence="2">The sequence shown here is derived from an EMBL/GenBank/DDBJ whole genome shotgun (WGS) entry which is preliminary data.</text>
</comment>
<feature type="transmembrane region" description="Helical" evidence="1">
    <location>
        <begin position="64"/>
        <end position="84"/>
    </location>
</feature>
<sequence length="125" mass="13748">MPLLIGAPSANPAKNNHDLESSMTSAKPTIVLYLLAFLGIFIWAAMTDPSFAGFMTVVREPWGLVVFLDFVFGCLLLSWIIYYVEGSARAALPWAVALFIIGNIVGAIYLLMRLDRIRQRLAATA</sequence>
<reference evidence="2 3" key="1">
    <citation type="submission" date="2023-09" db="EMBL/GenBank/DDBJ databases">
        <authorList>
            <person name="Rey-Velasco X."/>
        </authorList>
    </citation>
    <scope>NUCLEOTIDE SEQUENCE [LARGE SCALE GENOMIC DNA]</scope>
    <source>
        <strain evidence="2 3">W345</strain>
    </source>
</reference>
<gene>
    <name evidence="2" type="ORF">RM530_15395</name>
</gene>
<organism evidence="2 3">
    <name type="scientific">Banduia mediterranea</name>
    <dbReference type="NCBI Taxonomy" id="3075609"/>
    <lineage>
        <taxon>Bacteria</taxon>
        <taxon>Pseudomonadati</taxon>
        <taxon>Pseudomonadota</taxon>
        <taxon>Gammaproteobacteria</taxon>
        <taxon>Nevskiales</taxon>
        <taxon>Algiphilaceae</taxon>
        <taxon>Banduia</taxon>
    </lineage>
</organism>
<name>A0ABU2WMF2_9GAMM</name>
<dbReference type="RefSeq" id="WP_311366145.1">
    <property type="nucleotide sequence ID" value="NZ_JAVRIC010000026.1"/>
</dbReference>
<keyword evidence="3" id="KW-1185">Reference proteome</keyword>
<feature type="transmembrane region" description="Helical" evidence="1">
    <location>
        <begin position="90"/>
        <end position="111"/>
    </location>
</feature>
<keyword evidence="1" id="KW-0812">Transmembrane</keyword>
<keyword evidence="1" id="KW-1133">Transmembrane helix</keyword>
<protein>
    <recommendedName>
        <fullName evidence="4">DUF1475 domain-containing protein</fullName>
    </recommendedName>
</protein>
<evidence type="ECO:0000313" key="2">
    <source>
        <dbReference type="EMBL" id="MDT0498733.1"/>
    </source>
</evidence>
<dbReference type="EMBL" id="JAVRIC010000026">
    <property type="protein sequence ID" value="MDT0498733.1"/>
    <property type="molecule type" value="Genomic_DNA"/>
</dbReference>
<evidence type="ECO:0008006" key="4">
    <source>
        <dbReference type="Google" id="ProtNLM"/>
    </source>
</evidence>
<dbReference type="Proteomes" id="UP001254608">
    <property type="component" value="Unassembled WGS sequence"/>
</dbReference>
<accession>A0ABU2WMF2</accession>
<proteinExistence type="predicted"/>
<evidence type="ECO:0000256" key="1">
    <source>
        <dbReference type="SAM" id="Phobius"/>
    </source>
</evidence>
<evidence type="ECO:0000313" key="3">
    <source>
        <dbReference type="Proteomes" id="UP001254608"/>
    </source>
</evidence>